<organism evidence="2 3">
    <name type="scientific">Glacieibacterium arshaanense</name>
    <dbReference type="NCBI Taxonomy" id="2511025"/>
    <lineage>
        <taxon>Bacteria</taxon>
        <taxon>Pseudomonadati</taxon>
        <taxon>Pseudomonadota</taxon>
        <taxon>Alphaproteobacteria</taxon>
        <taxon>Sphingomonadales</taxon>
        <taxon>Sphingosinicellaceae</taxon>
        <taxon>Glacieibacterium</taxon>
    </lineage>
</organism>
<protein>
    <recommendedName>
        <fullName evidence="4">C-lysozyme inhibitor</fullName>
    </recommendedName>
</protein>
<evidence type="ECO:0000313" key="3">
    <source>
        <dbReference type="Proteomes" id="UP000297737"/>
    </source>
</evidence>
<dbReference type="Proteomes" id="UP000297737">
    <property type="component" value="Unassembled WGS sequence"/>
</dbReference>
<proteinExistence type="predicted"/>
<sequence length="165" mass="17681">MILLALLLAAATPACSMAQPADCRTTNELMWAPGTEAALKTFFGKARGDYLMPNTLVWKQAREALGGPPEAPLRLKDGNLLFAACRAHSCPEKGAMVVTPAGKIRAAALLHYFCTPAGCADNARLALFYRQPTEADGLAMRALIGWGRSVNNGETPPMVKRRLTP</sequence>
<dbReference type="OrthoDB" id="7562819at2"/>
<feature type="chain" id="PRO_5021185213" description="C-lysozyme inhibitor" evidence="1">
    <location>
        <begin position="19"/>
        <end position="165"/>
    </location>
</feature>
<dbReference type="EMBL" id="SIHO01000002">
    <property type="protein sequence ID" value="TFU02824.1"/>
    <property type="molecule type" value="Genomic_DNA"/>
</dbReference>
<accession>A0A4Y9EMH1</accession>
<comment type="caution">
    <text evidence="2">The sequence shown here is derived from an EMBL/GenBank/DDBJ whole genome shotgun (WGS) entry which is preliminary data.</text>
</comment>
<dbReference type="AlphaFoldDB" id="A0A4Y9EMH1"/>
<reference evidence="2 3" key="1">
    <citation type="submission" date="2019-02" db="EMBL/GenBank/DDBJ databases">
        <title>Polymorphobacter sp. isolated from the lake at the Tibet of China.</title>
        <authorList>
            <person name="Li A."/>
        </authorList>
    </citation>
    <scope>NUCLEOTIDE SEQUENCE [LARGE SCALE GENOMIC DNA]</scope>
    <source>
        <strain evidence="2 3">DJ1R-1</strain>
    </source>
</reference>
<keyword evidence="1" id="KW-0732">Signal</keyword>
<evidence type="ECO:0000313" key="2">
    <source>
        <dbReference type="EMBL" id="TFU02824.1"/>
    </source>
</evidence>
<feature type="signal peptide" evidence="1">
    <location>
        <begin position="1"/>
        <end position="18"/>
    </location>
</feature>
<gene>
    <name evidence="2" type="ORF">EUV02_06270</name>
</gene>
<evidence type="ECO:0000256" key="1">
    <source>
        <dbReference type="SAM" id="SignalP"/>
    </source>
</evidence>
<keyword evidence="3" id="KW-1185">Reference proteome</keyword>
<name>A0A4Y9EMH1_9SPHN</name>
<dbReference type="RefSeq" id="WP_135245418.1">
    <property type="nucleotide sequence ID" value="NZ_SIHO01000002.1"/>
</dbReference>
<evidence type="ECO:0008006" key="4">
    <source>
        <dbReference type="Google" id="ProtNLM"/>
    </source>
</evidence>